<dbReference type="EMBL" id="NBEY01000026">
    <property type="protein sequence ID" value="OQR25801.1"/>
    <property type="molecule type" value="Genomic_DNA"/>
</dbReference>
<sequence length="124" mass="14079">MKLDYDFIRKLLIHVEEKAPLQGLDSKDLFEFAKSTDKSNNELSYTISKLKEGNLVTANFIYANNTIKIITNVNLTYSGHEYLNSIRDNKIWKATKKVSSKLSGISFEVLKAIAIHEINKTIGL</sequence>
<evidence type="ECO:0000313" key="1">
    <source>
        <dbReference type="EMBL" id="OQR25801.1"/>
    </source>
</evidence>
<dbReference type="InterPro" id="IPR019650">
    <property type="entry name" value="DUF2513"/>
</dbReference>
<comment type="caution">
    <text evidence="1">The sequence shown here is derived from an EMBL/GenBank/DDBJ whole genome shotgun (WGS) entry which is preliminary data.</text>
</comment>
<dbReference type="Pfam" id="PF10711">
    <property type="entry name" value="DUF2513"/>
    <property type="match status" value="1"/>
</dbReference>
<protein>
    <submittedName>
        <fullName evidence="1">Uncharacterized protein</fullName>
    </submittedName>
</protein>
<accession>A0A1V9QUM7</accession>
<evidence type="ECO:0000313" key="2">
    <source>
        <dbReference type="Proteomes" id="UP000192353"/>
    </source>
</evidence>
<reference evidence="1 2" key="1">
    <citation type="submission" date="2017-03" db="EMBL/GenBank/DDBJ databases">
        <title>Phylogenomics and comparative genomics of Lactobacillus salivarius, a mammalian gut commensal.</title>
        <authorList>
            <person name="Harris H.M."/>
        </authorList>
    </citation>
    <scope>NUCLEOTIDE SEQUENCE [LARGE SCALE GENOMIC DNA]</scope>
    <source>
        <strain evidence="1 2">AH4231</strain>
    </source>
</reference>
<dbReference type="RefSeq" id="WP_081510350.1">
    <property type="nucleotide sequence ID" value="NZ_JAAJBN010000021.1"/>
</dbReference>
<dbReference type="AlphaFoldDB" id="A0A1V9QUM7"/>
<organism evidence="1 2">
    <name type="scientific">Ligilactobacillus salivarius</name>
    <dbReference type="NCBI Taxonomy" id="1624"/>
    <lineage>
        <taxon>Bacteria</taxon>
        <taxon>Bacillati</taxon>
        <taxon>Bacillota</taxon>
        <taxon>Bacilli</taxon>
        <taxon>Lactobacillales</taxon>
        <taxon>Lactobacillaceae</taxon>
        <taxon>Ligilactobacillus</taxon>
    </lineage>
</organism>
<proteinExistence type="predicted"/>
<dbReference type="Proteomes" id="UP000192353">
    <property type="component" value="Unassembled WGS sequence"/>
</dbReference>
<gene>
    <name evidence="1" type="ORF">B6U37_02735</name>
</gene>
<name>A0A1V9QUM7_9LACO</name>